<name>A0ABV2PRB0_9BACI</name>
<proteinExistence type="predicted"/>
<dbReference type="Proteomes" id="UP001549363">
    <property type="component" value="Unassembled WGS sequence"/>
</dbReference>
<evidence type="ECO:0000313" key="3">
    <source>
        <dbReference type="Proteomes" id="UP001549363"/>
    </source>
</evidence>
<dbReference type="RefSeq" id="WP_054770005.1">
    <property type="nucleotide sequence ID" value="NZ_CP073713.1"/>
</dbReference>
<keyword evidence="1" id="KW-0812">Transmembrane</keyword>
<reference evidence="2 3" key="1">
    <citation type="submission" date="2024-06" db="EMBL/GenBank/DDBJ databases">
        <title>Sorghum-associated microbial communities from plants grown in Nebraska, USA.</title>
        <authorList>
            <person name="Schachtman D."/>
        </authorList>
    </citation>
    <scope>NUCLEOTIDE SEQUENCE [LARGE SCALE GENOMIC DNA]</scope>
    <source>
        <strain evidence="2 3">736</strain>
    </source>
</reference>
<gene>
    <name evidence="2" type="ORF">ABIA69_004722</name>
</gene>
<keyword evidence="3" id="KW-1185">Reference proteome</keyword>
<dbReference type="EMBL" id="JBEPSB010000045">
    <property type="protein sequence ID" value="MET4563502.1"/>
    <property type="molecule type" value="Genomic_DNA"/>
</dbReference>
<accession>A0ABV2PRB0</accession>
<evidence type="ECO:0000313" key="2">
    <source>
        <dbReference type="EMBL" id="MET4563502.1"/>
    </source>
</evidence>
<keyword evidence="1" id="KW-0472">Membrane</keyword>
<organism evidence="2 3">
    <name type="scientific">Lysinibacillus parviboronicapiens</name>
    <dbReference type="NCBI Taxonomy" id="436516"/>
    <lineage>
        <taxon>Bacteria</taxon>
        <taxon>Bacillati</taxon>
        <taxon>Bacillota</taxon>
        <taxon>Bacilli</taxon>
        <taxon>Bacillales</taxon>
        <taxon>Bacillaceae</taxon>
        <taxon>Lysinibacillus</taxon>
    </lineage>
</organism>
<feature type="transmembrane region" description="Helical" evidence="1">
    <location>
        <begin position="86"/>
        <end position="109"/>
    </location>
</feature>
<sequence length="110" mass="12031">MSESSKYGGLTFGENKGNITIENNGTLNQGIAGHSDDIMNALKLLHEDIQRLSDEQRDIAEANFELLQTHLENGDKEKAKKPLEKLNAILGAITSILTIASFVGLRIPIK</sequence>
<keyword evidence="1" id="KW-1133">Transmembrane helix</keyword>
<evidence type="ECO:0000256" key="1">
    <source>
        <dbReference type="SAM" id="Phobius"/>
    </source>
</evidence>
<protein>
    <submittedName>
        <fullName evidence="2">Uncharacterized protein</fullName>
    </submittedName>
</protein>
<comment type="caution">
    <text evidence="2">The sequence shown here is derived from an EMBL/GenBank/DDBJ whole genome shotgun (WGS) entry which is preliminary data.</text>
</comment>